<organism evidence="1 2">
    <name type="scientific">Acetomicrobium thermoterrenum DSM 13490</name>
    <dbReference type="NCBI Taxonomy" id="1120987"/>
    <lineage>
        <taxon>Bacteria</taxon>
        <taxon>Thermotogati</taxon>
        <taxon>Synergistota</taxon>
        <taxon>Synergistia</taxon>
        <taxon>Synergistales</taxon>
        <taxon>Acetomicrobiaceae</taxon>
        <taxon>Acetomicrobium</taxon>
    </lineage>
</organism>
<keyword evidence="2" id="KW-1185">Reference proteome</keyword>
<dbReference type="AlphaFoldDB" id="A0A1H3EAU8"/>
<dbReference type="RefSeq" id="WP_234945388.1">
    <property type="nucleotide sequence ID" value="NZ_FNPD01000002.1"/>
</dbReference>
<name>A0A1H3EAU8_9BACT</name>
<accession>A0A1H3EAU8</accession>
<evidence type="ECO:0000313" key="2">
    <source>
        <dbReference type="Proteomes" id="UP000199266"/>
    </source>
</evidence>
<gene>
    <name evidence="1" type="ORF">SAMN03080603_00541</name>
</gene>
<proteinExistence type="predicted"/>
<dbReference type="Proteomes" id="UP000199266">
    <property type="component" value="Unassembled WGS sequence"/>
</dbReference>
<reference evidence="2" key="1">
    <citation type="submission" date="2016-10" db="EMBL/GenBank/DDBJ databases">
        <authorList>
            <person name="Varghese N."/>
            <person name="Submissions S."/>
        </authorList>
    </citation>
    <scope>NUCLEOTIDE SEQUENCE [LARGE SCALE GENOMIC DNA]</scope>
    <source>
        <strain evidence="2">DSM 13490</strain>
    </source>
</reference>
<protein>
    <submittedName>
        <fullName evidence="1">Uncharacterized protein</fullName>
    </submittedName>
</protein>
<dbReference type="EMBL" id="FNPD01000002">
    <property type="protein sequence ID" value="SDX75873.1"/>
    <property type="molecule type" value="Genomic_DNA"/>
</dbReference>
<evidence type="ECO:0000313" key="1">
    <source>
        <dbReference type="EMBL" id="SDX75873.1"/>
    </source>
</evidence>
<sequence length="147" mass="16472">MQPRAMQMTLEDMLSLMMARIDSVAMSEESMKTKFDVLGRALYKKGIITDDDIVDAVREQGKLMKAIGATQNDLTDEEVKAIAENILLWLKGDADTIKKSMEEYEQKLRELTSQENKKPRLDVASPAILSELDKITKGGKPGNKLIL</sequence>